<gene>
    <name evidence="1" type="ORF">QBC38DRAFT_481288</name>
</gene>
<evidence type="ECO:0000313" key="2">
    <source>
        <dbReference type="Proteomes" id="UP001301958"/>
    </source>
</evidence>
<dbReference type="Proteomes" id="UP001301958">
    <property type="component" value="Unassembled WGS sequence"/>
</dbReference>
<reference evidence="1" key="1">
    <citation type="journal article" date="2023" name="Mol. Phylogenet. Evol.">
        <title>Genome-scale phylogeny and comparative genomics of the fungal order Sordariales.</title>
        <authorList>
            <person name="Hensen N."/>
            <person name="Bonometti L."/>
            <person name="Westerberg I."/>
            <person name="Brannstrom I.O."/>
            <person name="Guillou S."/>
            <person name="Cros-Aarteil S."/>
            <person name="Calhoun S."/>
            <person name="Haridas S."/>
            <person name="Kuo A."/>
            <person name="Mondo S."/>
            <person name="Pangilinan J."/>
            <person name="Riley R."/>
            <person name="LaButti K."/>
            <person name="Andreopoulos B."/>
            <person name="Lipzen A."/>
            <person name="Chen C."/>
            <person name="Yan M."/>
            <person name="Daum C."/>
            <person name="Ng V."/>
            <person name="Clum A."/>
            <person name="Steindorff A."/>
            <person name="Ohm R.A."/>
            <person name="Martin F."/>
            <person name="Silar P."/>
            <person name="Natvig D.O."/>
            <person name="Lalanne C."/>
            <person name="Gautier V."/>
            <person name="Ament-Velasquez S.L."/>
            <person name="Kruys A."/>
            <person name="Hutchinson M.I."/>
            <person name="Powell A.J."/>
            <person name="Barry K."/>
            <person name="Miller A.N."/>
            <person name="Grigoriev I.V."/>
            <person name="Debuchy R."/>
            <person name="Gladieux P."/>
            <person name="Hiltunen Thoren M."/>
            <person name="Johannesson H."/>
        </authorList>
    </citation>
    <scope>NUCLEOTIDE SEQUENCE</scope>
    <source>
        <strain evidence="1">CBS 990.96</strain>
    </source>
</reference>
<proteinExistence type="predicted"/>
<sequence length="554" mass="60726">MLPPRKRLLQVTTTYVRSFRQTPPQRRTIAGLSRQIPEQVKLNQVTVQLHSSPSATSSSSLKKEAIKLISKNLRVPNTHDAAVILASKNLTSWLDDDEFISKLLSSTTTASSSSSSRSLKIITAAVDQVPRYDRNGVFAPGEGISIFPVNESSVLLPDSLEKSSNNTKKPSLEFTIASLGFNGPLHVTVPLANTLFQNGKTHVLAASEWTQTQNEEGWSMKQKTEKVTQIINLPPFGTTVLDQQELGSLLSTSLIPLTIPRKIIAGLGNILRLVEGDSTEPTPASKELESIIPLLLKKRKEIPSFQEQSKQGGPIGVWALIIPKEVSSAVSIHDKYVPPINVKSYKSSGEWELAQVTSPYVGRLLSWGCQLRKILSGGGGWGTKQGLLSLDPETTFNSEEGNEDEDLESFIRSFKAEETNSGIVTPGSYVQFFAEGIYPRAYGQRAFHSRSSAYVLGTASEEEEGNQVQQRVGGDGSSWQVHTGLFGAVSCQGIYVETDTPEHLAKTKIDAPGTYVVMVPALPVAIKYEEDYMSVEEAARLKKLEDEERKNRIE</sequence>
<organism evidence="1 2">
    <name type="scientific">Podospora fimiseda</name>
    <dbReference type="NCBI Taxonomy" id="252190"/>
    <lineage>
        <taxon>Eukaryota</taxon>
        <taxon>Fungi</taxon>
        <taxon>Dikarya</taxon>
        <taxon>Ascomycota</taxon>
        <taxon>Pezizomycotina</taxon>
        <taxon>Sordariomycetes</taxon>
        <taxon>Sordariomycetidae</taxon>
        <taxon>Sordariales</taxon>
        <taxon>Podosporaceae</taxon>
        <taxon>Podospora</taxon>
    </lineage>
</organism>
<dbReference type="AlphaFoldDB" id="A0AAN7H1Z7"/>
<dbReference type="EMBL" id="MU865353">
    <property type="protein sequence ID" value="KAK4226114.1"/>
    <property type="molecule type" value="Genomic_DNA"/>
</dbReference>
<name>A0AAN7H1Z7_9PEZI</name>
<evidence type="ECO:0000313" key="1">
    <source>
        <dbReference type="EMBL" id="KAK4226114.1"/>
    </source>
</evidence>
<comment type="caution">
    <text evidence="1">The sequence shown here is derived from an EMBL/GenBank/DDBJ whole genome shotgun (WGS) entry which is preliminary data.</text>
</comment>
<keyword evidence="2" id="KW-1185">Reference proteome</keyword>
<reference evidence="1" key="2">
    <citation type="submission" date="2023-05" db="EMBL/GenBank/DDBJ databases">
        <authorList>
            <consortium name="Lawrence Berkeley National Laboratory"/>
            <person name="Steindorff A."/>
            <person name="Hensen N."/>
            <person name="Bonometti L."/>
            <person name="Westerberg I."/>
            <person name="Brannstrom I.O."/>
            <person name="Guillou S."/>
            <person name="Cros-Aarteil S."/>
            <person name="Calhoun S."/>
            <person name="Haridas S."/>
            <person name="Kuo A."/>
            <person name="Mondo S."/>
            <person name="Pangilinan J."/>
            <person name="Riley R."/>
            <person name="Labutti K."/>
            <person name="Andreopoulos B."/>
            <person name="Lipzen A."/>
            <person name="Chen C."/>
            <person name="Yanf M."/>
            <person name="Daum C."/>
            <person name="Ng V."/>
            <person name="Clum A."/>
            <person name="Ohm R."/>
            <person name="Martin F."/>
            <person name="Silar P."/>
            <person name="Natvig D."/>
            <person name="Lalanne C."/>
            <person name="Gautier V."/>
            <person name="Ament-Velasquez S.L."/>
            <person name="Kruys A."/>
            <person name="Hutchinson M.I."/>
            <person name="Powell A.J."/>
            <person name="Barry K."/>
            <person name="Miller A.N."/>
            <person name="Grigoriev I.V."/>
            <person name="Debuchy R."/>
            <person name="Gladieux P."/>
            <person name="Thoren M.H."/>
            <person name="Johannesson H."/>
        </authorList>
    </citation>
    <scope>NUCLEOTIDE SEQUENCE</scope>
    <source>
        <strain evidence="1">CBS 990.96</strain>
    </source>
</reference>
<protein>
    <submittedName>
        <fullName evidence="1">Uncharacterized protein</fullName>
    </submittedName>
</protein>
<accession>A0AAN7H1Z7</accession>